<name>X1VCP8_9ZZZZ</name>
<comment type="caution">
    <text evidence="1">The sequence shown here is derived from an EMBL/GenBank/DDBJ whole genome shotgun (WGS) entry which is preliminary data.</text>
</comment>
<proteinExistence type="predicted"/>
<accession>X1VCP8</accession>
<sequence>MFGKYLLSLSLFIGILFFSSNQLYAQEEEGEIITISERVGEEIDQE</sequence>
<gene>
    <name evidence="1" type="ORF">S12H4_48386</name>
</gene>
<protein>
    <submittedName>
        <fullName evidence="1">Uncharacterized protein</fullName>
    </submittedName>
</protein>
<dbReference type="AlphaFoldDB" id="X1VCP8"/>
<feature type="non-terminal residue" evidence="1">
    <location>
        <position position="46"/>
    </location>
</feature>
<organism evidence="1">
    <name type="scientific">marine sediment metagenome</name>
    <dbReference type="NCBI Taxonomy" id="412755"/>
    <lineage>
        <taxon>unclassified sequences</taxon>
        <taxon>metagenomes</taxon>
        <taxon>ecological metagenomes</taxon>
    </lineage>
</organism>
<evidence type="ECO:0000313" key="1">
    <source>
        <dbReference type="EMBL" id="GAJ04000.1"/>
    </source>
</evidence>
<reference evidence="1" key="1">
    <citation type="journal article" date="2014" name="Front. Microbiol.">
        <title>High frequency of phylogenetically diverse reductive dehalogenase-homologous genes in deep subseafloor sedimentary metagenomes.</title>
        <authorList>
            <person name="Kawai M."/>
            <person name="Futagami T."/>
            <person name="Toyoda A."/>
            <person name="Takaki Y."/>
            <person name="Nishi S."/>
            <person name="Hori S."/>
            <person name="Arai W."/>
            <person name="Tsubouchi T."/>
            <person name="Morono Y."/>
            <person name="Uchiyama I."/>
            <person name="Ito T."/>
            <person name="Fujiyama A."/>
            <person name="Inagaki F."/>
            <person name="Takami H."/>
        </authorList>
    </citation>
    <scope>NUCLEOTIDE SEQUENCE</scope>
    <source>
        <strain evidence="1">Expedition CK06-06</strain>
    </source>
</reference>
<dbReference type="EMBL" id="BARW01030236">
    <property type="protein sequence ID" value="GAJ04000.1"/>
    <property type="molecule type" value="Genomic_DNA"/>
</dbReference>